<organism evidence="13 14">
    <name type="scientific">Thalassobacterium sedimentorum</name>
    <dbReference type="NCBI Taxonomy" id="3041258"/>
    <lineage>
        <taxon>Bacteria</taxon>
        <taxon>Pseudomonadati</taxon>
        <taxon>Verrucomicrobiota</taxon>
        <taxon>Opitutia</taxon>
        <taxon>Puniceicoccales</taxon>
        <taxon>Coraliomargaritaceae</taxon>
        <taxon>Thalassobacterium</taxon>
    </lineage>
</organism>
<keyword evidence="7" id="KW-0676">Redox-active center</keyword>
<dbReference type="PANTHER" id="PTHR42801">
    <property type="entry name" value="THIOREDOXIN-DEPENDENT PEROXIDE REDUCTASE"/>
    <property type="match status" value="1"/>
</dbReference>
<accession>A0ABU1AKQ9</accession>
<dbReference type="RefSeq" id="WP_308984900.1">
    <property type="nucleotide sequence ID" value="NZ_JARXIC010000011.1"/>
</dbReference>
<dbReference type="InterPro" id="IPR013766">
    <property type="entry name" value="Thioredoxin_domain"/>
</dbReference>
<evidence type="ECO:0000259" key="12">
    <source>
        <dbReference type="PROSITE" id="PS51352"/>
    </source>
</evidence>
<protein>
    <recommendedName>
        <fullName evidence="2">thioredoxin-dependent peroxiredoxin</fullName>
        <ecNumber evidence="2">1.11.1.24</ecNumber>
    </recommendedName>
    <alternativeName>
        <fullName evidence="8">Thioredoxin peroxidase</fullName>
    </alternativeName>
    <alternativeName>
        <fullName evidence="10">Thioredoxin-dependent peroxiredoxin Bcp</fullName>
    </alternativeName>
</protein>
<dbReference type="Gene3D" id="3.40.30.10">
    <property type="entry name" value="Glutaredoxin"/>
    <property type="match status" value="1"/>
</dbReference>
<name>A0ABU1AKQ9_9BACT</name>
<dbReference type="Pfam" id="PF00578">
    <property type="entry name" value="AhpC-TSA"/>
    <property type="match status" value="1"/>
</dbReference>
<dbReference type="SUPFAM" id="SSF52833">
    <property type="entry name" value="Thioredoxin-like"/>
    <property type="match status" value="1"/>
</dbReference>
<comment type="function">
    <text evidence="1">Thiol-specific peroxidase that catalyzes the reduction of hydrogen peroxide and organic hydroperoxides to water and alcohols, respectively. Plays a role in cell protection against oxidative stress by detoxifying peroxides and as sensor of hydrogen peroxide-mediated signaling events.</text>
</comment>
<dbReference type="Proteomes" id="UP001243717">
    <property type="component" value="Unassembled WGS sequence"/>
</dbReference>
<evidence type="ECO:0000256" key="1">
    <source>
        <dbReference type="ARBA" id="ARBA00003330"/>
    </source>
</evidence>
<evidence type="ECO:0000256" key="7">
    <source>
        <dbReference type="ARBA" id="ARBA00023284"/>
    </source>
</evidence>
<comment type="similarity">
    <text evidence="9">Belongs to the peroxiredoxin family. BCP/PrxQ subfamily.</text>
</comment>
<proteinExistence type="inferred from homology"/>
<evidence type="ECO:0000256" key="9">
    <source>
        <dbReference type="ARBA" id="ARBA00038489"/>
    </source>
</evidence>
<keyword evidence="3 13" id="KW-0575">Peroxidase</keyword>
<keyword evidence="6" id="KW-1015">Disulfide bond</keyword>
<gene>
    <name evidence="13" type="ORF">QEH59_08305</name>
</gene>
<evidence type="ECO:0000256" key="3">
    <source>
        <dbReference type="ARBA" id="ARBA00022559"/>
    </source>
</evidence>
<evidence type="ECO:0000313" key="14">
    <source>
        <dbReference type="Proteomes" id="UP001243717"/>
    </source>
</evidence>
<feature type="domain" description="Thioredoxin" evidence="12">
    <location>
        <begin position="23"/>
        <end position="165"/>
    </location>
</feature>
<evidence type="ECO:0000256" key="8">
    <source>
        <dbReference type="ARBA" id="ARBA00032824"/>
    </source>
</evidence>
<reference evidence="13 14" key="1">
    <citation type="submission" date="2023-04" db="EMBL/GenBank/DDBJ databases">
        <title>A novel bacteria isolated from coastal sediment.</title>
        <authorList>
            <person name="Liu X.-J."/>
            <person name="Du Z.-J."/>
        </authorList>
    </citation>
    <scope>NUCLEOTIDE SEQUENCE [LARGE SCALE GENOMIC DNA]</scope>
    <source>
        <strain evidence="13 14">SDUM461004</strain>
    </source>
</reference>
<comment type="catalytic activity">
    <reaction evidence="11">
        <text>a hydroperoxide + [thioredoxin]-dithiol = an alcohol + [thioredoxin]-disulfide + H2O</text>
        <dbReference type="Rhea" id="RHEA:62620"/>
        <dbReference type="Rhea" id="RHEA-COMP:10698"/>
        <dbReference type="Rhea" id="RHEA-COMP:10700"/>
        <dbReference type="ChEBI" id="CHEBI:15377"/>
        <dbReference type="ChEBI" id="CHEBI:29950"/>
        <dbReference type="ChEBI" id="CHEBI:30879"/>
        <dbReference type="ChEBI" id="CHEBI:35924"/>
        <dbReference type="ChEBI" id="CHEBI:50058"/>
        <dbReference type="EC" id="1.11.1.24"/>
    </reaction>
</comment>
<evidence type="ECO:0000313" key="13">
    <source>
        <dbReference type="EMBL" id="MDQ8194425.1"/>
    </source>
</evidence>
<dbReference type="EC" id="1.11.1.24" evidence="2"/>
<dbReference type="EMBL" id="JARXIC010000011">
    <property type="protein sequence ID" value="MDQ8194425.1"/>
    <property type="molecule type" value="Genomic_DNA"/>
</dbReference>
<evidence type="ECO:0000256" key="2">
    <source>
        <dbReference type="ARBA" id="ARBA00013017"/>
    </source>
</evidence>
<comment type="caution">
    <text evidence="13">The sequence shown here is derived from an EMBL/GenBank/DDBJ whole genome shotgun (WGS) entry which is preliminary data.</text>
</comment>
<evidence type="ECO:0000256" key="6">
    <source>
        <dbReference type="ARBA" id="ARBA00023157"/>
    </source>
</evidence>
<keyword evidence="5 13" id="KW-0560">Oxidoreductase</keyword>
<evidence type="ECO:0000256" key="10">
    <source>
        <dbReference type="ARBA" id="ARBA00042639"/>
    </source>
</evidence>
<keyword evidence="14" id="KW-1185">Reference proteome</keyword>
<dbReference type="GO" id="GO:0140824">
    <property type="term" value="F:thioredoxin-dependent peroxiredoxin activity"/>
    <property type="evidence" value="ECO:0007669"/>
    <property type="project" value="UniProtKB-EC"/>
</dbReference>
<dbReference type="PROSITE" id="PS51352">
    <property type="entry name" value="THIOREDOXIN_2"/>
    <property type="match status" value="1"/>
</dbReference>
<evidence type="ECO:0000256" key="4">
    <source>
        <dbReference type="ARBA" id="ARBA00022862"/>
    </source>
</evidence>
<sequence length="166" mass="18196">MLKSLTAIMIFSFLHSLLFSEPLEIGSSAPQIQAINDQGESIDLGAALARGTTLVFFYPKAMTMGCTAQACSLRDAWDELQSRDVQIFGVSTDKAELQAEFRAKHTLPFTLIADPEGEVCEAFGKGRYSRQAYIFKDGTLVWRDLKAATSQQAAEVLAALDELQNP</sequence>
<keyword evidence="4" id="KW-0049">Antioxidant</keyword>
<dbReference type="InterPro" id="IPR000866">
    <property type="entry name" value="AhpC/TSA"/>
</dbReference>
<dbReference type="CDD" id="cd03017">
    <property type="entry name" value="PRX_BCP"/>
    <property type="match status" value="1"/>
</dbReference>
<evidence type="ECO:0000256" key="5">
    <source>
        <dbReference type="ARBA" id="ARBA00023002"/>
    </source>
</evidence>
<dbReference type="InterPro" id="IPR050924">
    <property type="entry name" value="Peroxiredoxin_BCP/PrxQ"/>
</dbReference>
<dbReference type="PANTHER" id="PTHR42801:SF4">
    <property type="entry name" value="AHPC_TSA FAMILY PROTEIN"/>
    <property type="match status" value="1"/>
</dbReference>
<dbReference type="InterPro" id="IPR036249">
    <property type="entry name" value="Thioredoxin-like_sf"/>
</dbReference>
<evidence type="ECO:0000256" key="11">
    <source>
        <dbReference type="ARBA" id="ARBA00049091"/>
    </source>
</evidence>